<dbReference type="Proteomes" id="UP000295764">
    <property type="component" value="Unassembled WGS sequence"/>
</dbReference>
<reference evidence="1 2" key="1">
    <citation type="submission" date="2019-03" db="EMBL/GenBank/DDBJ databases">
        <title>Genomic analyses of the natural microbiome of Caenorhabditis elegans.</title>
        <authorList>
            <person name="Samuel B."/>
        </authorList>
    </citation>
    <scope>NUCLEOTIDE SEQUENCE [LARGE SCALE GENOMIC DNA]</scope>
    <source>
        <strain evidence="1 2">JUb65</strain>
    </source>
</reference>
<dbReference type="OrthoDB" id="5517693at2"/>
<accession>A0A4R6DN78</accession>
<name>A0A4R6DN78_9MICO</name>
<dbReference type="AlphaFoldDB" id="A0A4R6DN78"/>
<comment type="caution">
    <text evidence="1">The sequence shown here is derived from an EMBL/GenBank/DDBJ whole genome shotgun (WGS) entry which is preliminary data.</text>
</comment>
<sequence length="305" mass="34409">MHPANSIALFRTNRLDRAAARQLQRRKLAGELVRVRHGVYVERSGWDALDGRSRHLVRMRAALPLLRRGAVWSLDSAAAILGAPRLDPWPERVHAILPGLEHDLRRAGLTMHAGSPVVSERRFHGVEFTSLAQTTIELARRGSLSAAVVWLDHALRSGVRHEDLECLAIAAGPWGAVRLEHALEICDARRESVGESYFAARAAELGCPDMEPQHEFVGVDGAVDRVDFWLPRQGIVIEFDGRQKYEDPAMLHGRSGAEAVWVEKQREDRIRSRREVNGFVRVHWAHCADPERLREHLRQHGVPCR</sequence>
<proteinExistence type="predicted"/>
<evidence type="ECO:0000313" key="1">
    <source>
        <dbReference type="EMBL" id="TDN45799.1"/>
    </source>
</evidence>
<dbReference type="RefSeq" id="WP_133518753.1">
    <property type="nucleotide sequence ID" value="NZ_SNVW01000002.1"/>
</dbReference>
<dbReference type="EMBL" id="SNVW01000002">
    <property type="protein sequence ID" value="TDN45799.1"/>
    <property type="molecule type" value="Genomic_DNA"/>
</dbReference>
<gene>
    <name evidence="1" type="ORF">EDF64_102212</name>
</gene>
<evidence type="ECO:0000313" key="2">
    <source>
        <dbReference type="Proteomes" id="UP000295764"/>
    </source>
</evidence>
<protein>
    <submittedName>
        <fullName evidence="1">Uncharacterized protein</fullName>
    </submittedName>
</protein>
<organism evidence="1 2">
    <name type="scientific">Curtobacterium flaccumfaciens</name>
    <dbReference type="NCBI Taxonomy" id="2035"/>
    <lineage>
        <taxon>Bacteria</taxon>
        <taxon>Bacillati</taxon>
        <taxon>Actinomycetota</taxon>
        <taxon>Actinomycetes</taxon>
        <taxon>Micrococcales</taxon>
        <taxon>Microbacteriaceae</taxon>
        <taxon>Curtobacterium</taxon>
    </lineage>
</organism>